<evidence type="ECO:0000313" key="4">
    <source>
        <dbReference type="Proteomes" id="UP000185860"/>
    </source>
</evidence>
<dbReference type="PROSITE" id="PS51257">
    <property type="entry name" value="PROKAR_LIPOPROTEIN"/>
    <property type="match status" value="1"/>
</dbReference>
<dbReference type="Proteomes" id="UP000185860">
    <property type="component" value="Unassembled WGS sequence"/>
</dbReference>
<dbReference type="SUPFAM" id="SSF53850">
    <property type="entry name" value="Periplasmic binding protein-like II"/>
    <property type="match status" value="1"/>
</dbReference>
<reference evidence="3 4" key="1">
    <citation type="submission" date="2016-11" db="EMBL/GenBank/DDBJ databases">
        <title>Draft Genome Sequences of Nine Cyanobacterial Strains from Diverse Habitats.</title>
        <authorList>
            <person name="Zhu T."/>
            <person name="Hou S."/>
            <person name="Lu X."/>
            <person name="Hess W.R."/>
        </authorList>
    </citation>
    <scope>NUCLEOTIDE SEQUENCE [LARGE SCALE GENOMIC DNA]</scope>
    <source>
        <strain evidence="3 4">IAM M-71</strain>
    </source>
</reference>
<protein>
    <submittedName>
        <fullName evidence="3">Polyamine ABC transporter substrate-binding protein</fullName>
    </submittedName>
</protein>
<dbReference type="EMBL" id="MRCE01000003">
    <property type="protein sequence ID" value="OKH39952.1"/>
    <property type="molecule type" value="Genomic_DNA"/>
</dbReference>
<gene>
    <name evidence="3" type="ORF">NIES2119_03075</name>
</gene>
<dbReference type="OrthoDB" id="503789at2"/>
<comment type="caution">
    <text evidence="3">The sequence shown here is derived from an EMBL/GenBank/DDBJ whole genome shotgun (WGS) entry which is preliminary data.</text>
</comment>
<dbReference type="PANTHER" id="PTHR30222:SF17">
    <property type="entry name" value="SPERMIDINE_PUTRESCINE-BINDING PERIPLASMIC PROTEIN"/>
    <property type="match status" value="1"/>
</dbReference>
<evidence type="ECO:0000313" key="3">
    <source>
        <dbReference type="EMBL" id="OKH39952.1"/>
    </source>
</evidence>
<dbReference type="STRING" id="454136.NIES2119_03075"/>
<keyword evidence="2" id="KW-0175">Coiled coil</keyword>
<name>A0A1U7IRF3_9CYAN</name>
<sequence>MKRRDFLLGTGTLAISGVFTGCGNQQQTNLRIRLLKDSIPPQLLNQFRREFRQVGELDLTVEAQLIKLFQSLQEKPKSENWWSKLPLPAVREEANKLPDLVTLGDYWLAAAIEQKLIQPLDVDRLPQWKQLPPQYQRLVRRNQQGNIDMKGQVWGAPYRWGTTMIVYRRDKFKAEGLKPPQDWNDLWREELRDRISLLDQPREVIGLTLKKINPQNSYNTQQLDKIPQLKSELKALDRQVKFYSDNSYLQPLILGDTWVAVGWSTDILPAVQRQPNTIGAVIPQSGTSLWADLWVRPSKANDNFNAAKDWIDFGWQPEIAALFSRFGKAASPIFAGQSWEKLPKTISDKKLLLPSPEVYQKSEFLLPLSPKAKEEYLNLWQEIRFQGLGLGDRKGGGA</sequence>
<dbReference type="Gene3D" id="3.40.190.10">
    <property type="entry name" value="Periplasmic binding protein-like II"/>
    <property type="match status" value="2"/>
</dbReference>
<proteinExistence type="predicted"/>
<keyword evidence="1" id="KW-0732">Signal</keyword>
<dbReference type="PANTHER" id="PTHR30222">
    <property type="entry name" value="SPERMIDINE/PUTRESCINE-BINDING PERIPLASMIC PROTEIN"/>
    <property type="match status" value="1"/>
</dbReference>
<accession>A0A1U7IRF3</accession>
<dbReference type="RefSeq" id="WP_073592014.1">
    <property type="nucleotide sequence ID" value="NZ_MRCE01000003.1"/>
</dbReference>
<evidence type="ECO:0000256" key="1">
    <source>
        <dbReference type="ARBA" id="ARBA00022729"/>
    </source>
</evidence>
<dbReference type="Pfam" id="PF13343">
    <property type="entry name" value="SBP_bac_6"/>
    <property type="match status" value="1"/>
</dbReference>
<feature type="coiled-coil region" evidence="2">
    <location>
        <begin position="219"/>
        <end position="246"/>
    </location>
</feature>
<dbReference type="AlphaFoldDB" id="A0A1U7IRF3"/>
<evidence type="ECO:0000256" key="2">
    <source>
        <dbReference type="SAM" id="Coils"/>
    </source>
</evidence>
<organism evidence="3 4">
    <name type="scientific">[Phormidium ambiguum] IAM M-71</name>
    <dbReference type="NCBI Taxonomy" id="454136"/>
    <lineage>
        <taxon>Bacteria</taxon>
        <taxon>Bacillati</taxon>
        <taxon>Cyanobacteriota</taxon>
        <taxon>Cyanophyceae</taxon>
        <taxon>Oscillatoriophycideae</taxon>
        <taxon>Aerosakkonematales</taxon>
        <taxon>Aerosakkonemataceae</taxon>
        <taxon>Floridanema</taxon>
    </lineage>
</organism>